<gene>
    <name evidence="9" type="primary">TFAP2D_2</name>
    <name evidence="9" type="ORF">P7K49_008100</name>
</gene>
<feature type="compositionally biased region" description="Basic and acidic residues" evidence="7">
    <location>
        <begin position="81"/>
        <end position="104"/>
    </location>
</feature>
<organism evidence="9 10">
    <name type="scientific">Saguinus oedipus</name>
    <name type="common">Cotton-top tamarin</name>
    <name type="synonym">Oedipomidas oedipus</name>
    <dbReference type="NCBI Taxonomy" id="9490"/>
    <lineage>
        <taxon>Eukaryota</taxon>
        <taxon>Metazoa</taxon>
        <taxon>Chordata</taxon>
        <taxon>Craniata</taxon>
        <taxon>Vertebrata</taxon>
        <taxon>Euteleostomi</taxon>
        <taxon>Mammalia</taxon>
        <taxon>Eutheria</taxon>
        <taxon>Euarchontoglires</taxon>
        <taxon>Primates</taxon>
        <taxon>Haplorrhini</taxon>
        <taxon>Platyrrhini</taxon>
        <taxon>Cebidae</taxon>
        <taxon>Callitrichinae</taxon>
        <taxon>Saguinus</taxon>
    </lineage>
</organism>
<dbReference type="InterPro" id="IPR013854">
    <property type="entry name" value="TF_AP2_C"/>
</dbReference>
<evidence type="ECO:0000313" key="9">
    <source>
        <dbReference type="EMBL" id="KAK2113834.1"/>
    </source>
</evidence>
<evidence type="ECO:0000313" key="10">
    <source>
        <dbReference type="Proteomes" id="UP001266305"/>
    </source>
</evidence>
<keyword evidence="5" id="KW-0804">Transcription</keyword>
<proteinExistence type="inferred from homology"/>
<evidence type="ECO:0000256" key="3">
    <source>
        <dbReference type="ARBA" id="ARBA00023015"/>
    </source>
</evidence>
<feature type="region of interest" description="Disordered" evidence="7">
    <location>
        <begin position="66"/>
        <end position="104"/>
    </location>
</feature>
<evidence type="ECO:0000256" key="7">
    <source>
        <dbReference type="SAM" id="MobiDB-lite"/>
    </source>
</evidence>
<sequence>MAALPSGVLPITEIAIKEILNFFDKLAECRFSLITHGFGTPAICAALSTFQTVLSEMLNYLEKHTTHKNGGAADSGQGHANSEKAPLRKTSEAAVKEGKTEKTD</sequence>
<evidence type="ECO:0000256" key="6">
    <source>
        <dbReference type="ARBA" id="ARBA00023242"/>
    </source>
</evidence>
<dbReference type="EMBL" id="JASSZA010000004">
    <property type="protein sequence ID" value="KAK2113834.1"/>
    <property type="molecule type" value="Genomic_DNA"/>
</dbReference>
<accession>A0ABQ9VWS1</accession>
<reference evidence="9 10" key="1">
    <citation type="submission" date="2023-05" db="EMBL/GenBank/DDBJ databases">
        <title>B98-5 Cell Line De Novo Hybrid Assembly: An Optical Mapping Approach.</title>
        <authorList>
            <person name="Kananen K."/>
            <person name="Auerbach J.A."/>
            <person name="Kautto E."/>
            <person name="Blachly J.S."/>
        </authorList>
    </citation>
    <scope>NUCLEOTIDE SEQUENCE [LARGE SCALE GENOMIC DNA]</scope>
    <source>
        <strain evidence="9">B95-8</strain>
        <tissue evidence="9">Cell line</tissue>
    </source>
</reference>
<comment type="similarity">
    <text evidence="2">Belongs to the AP-2 family.</text>
</comment>
<dbReference type="PANTHER" id="PTHR10812">
    <property type="entry name" value="TRANSCRIPTION FACTOR AP-2"/>
    <property type="match status" value="1"/>
</dbReference>
<evidence type="ECO:0000256" key="4">
    <source>
        <dbReference type="ARBA" id="ARBA00023125"/>
    </source>
</evidence>
<keyword evidence="10" id="KW-1185">Reference proteome</keyword>
<dbReference type="PANTHER" id="PTHR10812:SF5">
    <property type="entry name" value="TRANSCRIPTION FACTOR AP-2-DELTA"/>
    <property type="match status" value="1"/>
</dbReference>
<keyword evidence="3" id="KW-0805">Transcription regulation</keyword>
<keyword evidence="4" id="KW-0238">DNA-binding</keyword>
<evidence type="ECO:0000259" key="8">
    <source>
        <dbReference type="Pfam" id="PF03299"/>
    </source>
</evidence>
<evidence type="ECO:0000256" key="2">
    <source>
        <dbReference type="ARBA" id="ARBA00007770"/>
    </source>
</evidence>
<evidence type="ECO:0000256" key="5">
    <source>
        <dbReference type="ARBA" id="ARBA00023163"/>
    </source>
</evidence>
<evidence type="ECO:0000256" key="1">
    <source>
        <dbReference type="ARBA" id="ARBA00004123"/>
    </source>
</evidence>
<dbReference type="InterPro" id="IPR004979">
    <property type="entry name" value="TF_AP2"/>
</dbReference>
<feature type="domain" description="Transcription factor AP-2 C-terminal" evidence="8">
    <location>
        <begin position="8"/>
        <end position="57"/>
    </location>
</feature>
<keyword evidence="6" id="KW-0539">Nucleus</keyword>
<dbReference type="Proteomes" id="UP001266305">
    <property type="component" value="Unassembled WGS sequence"/>
</dbReference>
<comment type="subcellular location">
    <subcellularLocation>
        <location evidence="1">Nucleus</location>
    </subcellularLocation>
</comment>
<protein>
    <submittedName>
        <fullName evidence="9">Transcription factor AP-2-delta</fullName>
    </submittedName>
</protein>
<dbReference type="Pfam" id="PF03299">
    <property type="entry name" value="TF_AP-2"/>
    <property type="match status" value="1"/>
</dbReference>
<name>A0ABQ9VWS1_SAGOE</name>
<comment type="caution">
    <text evidence="9">The sequence shown here is derived from an EMBL/GenBank/DDBJ whole genome shotgun (WGS) entry which is preliminary data.</text>
</comment>